<gene>
    <name evidence="1" type="ORF">ILEXP_LOCUS27363</name>
</gene>
<evidence type="ECO:0000313" key="2">
    <source>
        <dbReference type="Proteomes" id="UP001642360"/>
    </source>
</evidence>
<accession>A0ABC8SUV9</accession>
<dbReference type="EMBL" id="CAUOFW020003229">
    <property type="protein sequence ID" value="CAK9158698.1"/>
    <property type="molecule type" value="Genomic_DNA"/>
</dbReference>
<evidence type="ECO:0000313" key="1">
    <source>
        <dbReference type="EMBL" id="CAK9158698.1"/>
    </source>
</evidence>
<dbReference type="Proteomes" id="UP001642360">
    <property type="component" value="Unassembled WGS sequence"/>
</dbReference>
<protein>
    <submittedName>
        <fullName evidence="1">Uncharacterized protein</fullName>
    </submittedName>
</protein>
<name>A0ABC8SUV9_9AQUA</name>
<dbReference type="AlphaFoldDB" id="A0ABC8SUV9"/>
<proteinExistence type="predicted"/>
<organism evidence="1 2">
    <name type="scientific">Ilex paraguariensis</name>
    <name type="common">yerba mate</name>
    <dbReference type="NCBI Taxonomy" id="185542"/>
    <lineage>
        <taxon>Eukaryota</taxon>
        <taxon>Viridiplantae</taxon>
        <taxon>Streptophyta</taxon>
        <taxon>Embryophyta</taxon>
        <taxon>Tracheophyta</taxon>
        <taxon>Spermatophyta</taxon>
        <taxon>Magnoliopsida</taxon>
        <taxon>eudicotyledons</taxon>
        <taxon>Gunneridae</taxon>
        <taxon>Pentapetalae</taxon>
        <taxon>asterids</taxon>
        <taxon>campanulids</taxon>
        <taxon>Aquifoliales</taxon>
        <taxon>Aquifoliaceae</taxon>
        <taxon>Ilex</taxon>
    </lineage>
</organism>
<feature type="non-terminal residue" evidence="1">
    <location>
        <position position="1"/>
    </location>
</feature>
<sequence>YYGVDTKSNELNGHRTEYAKLIISGNCDVTQHIGYCMYVLEDHDVYSHFRLRRSSTPLEV</sequence>
<comment type="caution">
    <text evidence="1">The sequence shown here is derived from an EMBL/GenBank/DDBJ whole genome shotgun (WGS) entry which is preliminary data.</text>
</comment>
<reference evidence="1 2" key="1">
    <citation type="submission" date="2024-02" db="EMBL/GenBank/DDBJ databases">
        <authorList>
            <person name="Vignale AGUSTIN F."/>
            <person name="Sosa J E."/>
            <person name="Modenutti C."/>
        </authorList>
    </citation>
    <scope>NUCLEOTIDE SEQUENCE [LARGE SCALE GENOMIC DNA]</scope>
</reference>
<keyword evidence="2" id="KW-1185">Reference proteome</keyword>